<dbReference type="EMBL" id="JAWDGP010001200">
    <property type="protein sequence ID" value="KAK3793643.1"/>
    <property type="molecule type" value="Genomic_DNA"/>
</dbReference>
<gene>
    <name evidence="2" type="ORF">RRG08_020277</name>
</gene>
<feature type="region of interest" description="Disordered" evidence="1">
    <location>
        <begin position="121"/>
        <end position="149"/>
    </location>
</feature>
<proteinExistence type="predicted"/>
<sequence>MAASMTEGVLVVKEKLIEELEEQFHEKLRSFTSDVKMKMRSVSKEAAIQVFEFALLFLTQAFPDLGAFESASDENASSFQHKVENDLDQLNKANESKTHQILGLRKLQKLLSDKTKISQTTAVTTPSTTKASASAAATPCGPPKSLSQRSTFSARASSDTNIPDILDTKLLPDTVEEAVYSAVAYFNDGASTVVKLFQCLGIEGNYKLRARKAKDTERIAKSTYKSLE</sequence>
<comment type="caution">
    <text evidence="2">The sequence shown here is derived from an EMBL/GenBank/DDBJ whole genome shotgun (WGS) entry which is preliminary data.</text>
</comment>
<evidence type="ECO:0000256" key="1">
    <source>
        <dbReference type="SAM" id="MobiDB-lite"/>
    </source>
</evidence>
<dbReference type="AlphaFoldDB" id="A0AAE1ATD1"/>
<feature type="compositionally biased region" description="Low complexity" evidence="1">
    <location>
        <begin position="121"/>
        <end position="138"/>
    </location>
</feature>
<protein>
    <submittedName>
        <fullName evidence="2">Uncharacterized protein</fullName>
    </submittedName>
</protein>
<reference evidence="2" key="1">
    <citation type="journal article" date="2023" name="G3 (Bethesda)">
        <title>A reference genome for the long-term kleptoplast-retaining sea slug Elysia crispata morphotype clarki.</title>
        <authorList>
            <person name="Eastman K.E."/>
            <person name="Pendleton A.L."/>
            <person name="Shaikh M.A."/>
            <person name="Suttiyut T."/>
            <person name="Ogas R."/>
            <person name="Tomko P."/>
            <person name="Gavelis G."/>
            <person name="Widhalm J.R."/>
            <person name="Wisecaver J.H."/>
        </authorList>
    </citation>
    <scope>NUCLEOTIDE SEQUENCE</scope>
    <source>
        <strain evidence="2">ECLA1</strain>
    </source>
</reference>
<dbReference type="Proteomes" id="UP001283361">
    <property type="component" value="Unassembled WGS sequence"/>
</dbReference>
<evidence type="ECO:0000313" key="3">
    <source>
        <dbReference type="Proteomes" id="UP001283361"/>
    </source>
</evidence>
<keyword evidence="3" id="KW-1185">Reference proteome</keyword>
<accession>A0AAE1ATD1</accession>
<name>A0AAE1ATD1_9GAST</name>
<organism evidence="2 3">
    <name type="scientific">Elysia crispata</name>
    <name type="common">lettuce slug</name>
    <dbReference type="NCBI Taxonomy" id="231223"/>
    <lineage>
        <taxon>Eukaryota</taxon>
        <taxon>Metazoa</taxon>
        <taxon>Spiralia</taxon>
        <taxon>Lophotrochozoa</taxon>
        <taxon>Mollusca</taxon>
        <taxon>Gastropoda</taxon>
        <taxon>Heterobranchia</taxon>
        <taxon>Euthyneura</taxon>
        <taxon>Panpulmonata</taxon>
        <taxon>Sacoglossa</taxon>
        <taxon>Placobranchoidea</taxon>
        <taxon>Plakobranchidae</taxon>
        <taxon>Elysia</taxon>
    </lineage>
</organism>
<evidence type="ECO:0000313" key="2">
    <source>
        <dbReference type="EMBL" id="KAK3793643.1"/>
    </source>
</evidence>